<dbReference type="GO" id="GO:0004467">
    <property type="term" value="F:long-chain fatty acid-CoA ligase activity"/>
    <property type="evidence" value="ECO:0007669"/>
    <property type="project" value="UniProtKB-EC"/>
</dbReference>
<dbReference type="CDD" id="cd05936">
    <property type="entry name" value="FC-FACS_FadD_like"/>
    <property type="match status" value="1"/>
</dbReference>
<dbReference type="Gene3D" id="3.40.50.12780">
    <property type="entry name" value="N-terminal domain of ligase-like"/>
    <property type="match status" value="1"/>
</dbReference>
<dbReference type="Gene3D" id="3.30.300.30">
    <property type="match status" value="1"/>
</dbReference>
<feature type="domain" description="AMP-binding enzyme C-terminal" evidence="16">
    <location>
        <begin position="471"/>
        <end position="545"/>
    </location>
</feature>
<feature type="domain" description="AMP-dependent synthetase/ligase" evidence="15">
    <location>
        <begin position="29"/>
        <end position="420"/>
    </location>
</feature>
<comment type="cofactor">
    <cofactor evidence="1">
        <name>Mg(2+)</name>
        <dbReference type="ChEBI" id="CHEBI:18420"/>
    </cofactor>
</comment>
<evidence type="ECO:0000256" key="13">
    <source>
        <dbReference type="ARBA" id="ARBA00039545"/>
    </source>
</evidence>
<keyword evidence="11" id="KW-0472">Membrane</keyword>
<dbReference type="InterPro" id="IPR000873">
    <property type="entry name" value="AMP-dep_synth/lig_dom"/>
</dbReference>
<evidence type="ECO:0000256" key="14">
    <source>
        <dbReference type="ARBA" id="ARBA00042773"/>
    </source>
</evidence>
<dbReference type="InterPro" id="IPR042099">
    <property type="entry name" value="ANL_N_sf"/>
</dbReference>
<evidence type="ECO:0000256" key="5">
    <source>
        <dbReference type="ARBA" id="ARBA00022598"/>
    </source>
</evidence>
<name>A0A6A7N8E0_9BURK</name>
<evidence type="ECO:0000313" key="18">
    <source>
        <dbReference type="Proteomes" id="UP000440498"/>
    </source>
</evidence>
<keyword evidence="10" id="KW-0443">Lipid metabolism</keyword>
<evidence type="ECO:0000256" key="6">
    <source>
        <dbReference type="ARBA" id="ARBA00022741"/>
    </source>
</evidence>
<reference evidence="17 18" key="1">
    <citation type="submission" date="2019-10" db="EMBL/GenBank/DDBJ databases">
        <title>Two novel species isolated from a subtropical stream in China.</title>
        <authorList>
            <person name="Lu H."/>
        </authorList>
    </citation>
    <scope>NUCLEOTIDE SEQUENCE [LARGE SCALE GENOMIC DNA]</scope>
    <source>
        <strain evidence="17 18">FT29W</strain>
    </source>
</reference>
<evidence type="ECO:0000256" key="10">
    <source>
        <dbReference type="ARBA" id="ARBA00023098"/>
    </source>
</evidence>
<dbReference type="EC" id="6.2.1.3" evidence="12"/>
<dbReference type="InterPro" id="IPR025110">
    <property type="entry name" value="AMP-bd_C"/>
</dbReference>
<dbReference type="InterPro" id="IPR020845">
    <property type="entry name" value="AMP-binding_CS"/>
</dbReference>
<dbReference type="FunFam" id="3.40.50.12780:FF:000003">
    <property type="entry name" value="Long-chain-fatty-acid--CoA ligase FadD"/>
    <property type="match status" value="1"/>
</dbReference>
<evidence type="ECO:0000259" key="16">
    <source>
        <dbReference type="Pfam" id="PF13193"/>
    </source>
</evidence>
<evidence type="ECO:0000256" key="12">
    <source>
        <dbReference type="ARBA" id="ARBA00026121"/>
    </source>
</evidence>
<keyword evidence="7" id="KW-0276">Fatty acid metabolism</keyword>
<dbReference type="SUPFAM" id="SSF56801">
    <property type="entry name" value="Acetyl-CoA synthetase-like"/>
    <property type="match status" value="1"/>
</dbReference>
<comment type="similarity">
    <text evidence="4">Belongs to the ATP-dependent AMP-binding enzyme family.</text>
</comment>
<dbReference type="PANTHER" id="PTHR43767:SF8">
    <property type="entry name" value="LONG-CHAIN-FATTY-ACID--COA LIGASE"/>
    <property type="match status" value="1"/>
</dbReference>
<dbReference type="InterPro" id="IPR045851">
    <property type="entry name" value="AMP-bd_C_sf"/>
</dbReference>
<organism evidence="17 18">
    <name type="scientific">Rugamonas aquatica</name>
    <dbReference type="NCBI Taxonomy" id="2743357"/>
    <lineage>
        <taxon>Bacteria</taxon>
        <taxon>Pseudomonadati</taxon>
        <taxon>Pseudomonadota</taxon>
        <taxon>Betaproteobacteria</taxon>
        <taxon>Burkholderiales</taxon>
        <taxon>Oxalobacteraceae</taxon>
        <taxon>Telluria group</taxon>
        <taxon>Rugamonas</taxon>
    </lineage>
</organism>
<keyword evidence="6" id="KW-0547">Nucleotide-binding</keyword>
<dbReference type="NCBIfam" id="NF005463">
    <property type="entry name" value="PRK07059.1"/>
    <property type="match status" value="1"/>
</dbReference>
<evidence type="ECO:0000256" key="9">
    <source>
        <dbReference type="ARBA" id="ARBA00022842"/>
    </source>
</evidence>
<protein>
    <recommendedName>
        <fullName evidence="13">Long-chain-fatty-acid--CoA ligase</fullName>
        <ecNumber evidence="12">6.2.1.3</ecNumber>
    </recommendedName>
    <alternativeName>
        <fullName evidence="14">Long-chain acyl-CoA synthetase</fullName>
    </alternativeName>
</protein>
<dbReference type="InterPro" id="IPR050237">
    <property type="entry name" value="ATP-dep_AMP-bd_enzyme"/>
</dbReference>
<proteinExistence type="inferred from homology"/>
<dbReference type="RefSeq" id="WP_152840599.1">
    <property type="nucleotide sequence ID" value="NZ_WHUG01000012.1"/>
</dbReference>
<evidence type="ECO:0000256" key="7">
    <source>
        <dbReference type="ARBA" id="ARBA00022832"/>
    </source>
</evidence>
<keyword evidence="8" id="KW-0067">ATP-binding</keyword>
<dbReference type="Proteomes" id="UP000440498">
    <property type="component" value="Unassembled WGS sequence"/>
</dbReference>
<dbReference type="GO" id="GO:0005524">
    <property type="term" value="F:ATP binding"/>
    <property type="evidence" value="ECO:0007669"/>
    <property type="project" value="UniProtKB-KW"/>
</dbReference>
<comment type="caution">
    <text evidence="17">The sequence shown here is derived from an EMBL/GenBank/DDBJ whole genome shotgun (WGS) entry which is preliminary data.</text>
</comment>
<evidence type="ECO:0000256" key="11">
    <source>
        <dbReference type="ARBA" id="ARBA00023136"/>
    </source>
</evidence>
<keyword evidence="18" id="KW-1185">Reference proteome</keyword>
<accession>A0A6A7N8E0</accession>
<dbReference type="FunFam" id="3.30.300.30:FF:000006">
    <property type="entry name" value="Long-chain-fatty-acid--CoA ligase FadD"/>
    <property type="match status" value="1"/>
</dbReference>
<evidence type="ECO:0000259" key="15">
    <source>
        <dbReference type="Pfam" id="PF00501"/>
    </source>
</evidence>
<dbReference type="PROSITE" id="PS00455">
    <property type="entry name" value="AMP_BINDING"/>
    <property type="match status" value="1"/>
</dbReference>
<evidence type="ECO:0000256" key="4">
    <source>
        <dbReference type="ARBA" id="ARBA00006432"/>
    </source>
</evidence>
<dbReference type="Pfam" id="PF13193">
    <property type="entry name" value="AMP-binding_C"/>
    <property type="match status" value="1"/>
</dbReference>
<evidence type="ECO:0000256" key="2">
    <source>
        <dbReference type="ARBA" id="ARBA00004170"/>
    </source>
</evidence>
<gene>
    <name evidence="17" type="ORF">GEV02_24755</name>
</gene>
<evidence type="ECO:0000256" key="1">
    <source>
        <dbReference type="ARBA" id="ARBA00001946"/>
    </source>
</evidence>
<dbReference type="Pfam" id="PF00501">
    <property type="entry name" value="AMP-binding"/>
    <property type="match status" value="1"/>
</dbReference>
<evidence type="ECO:0000313" key="17">
    <source>
        <dbReference type="EMBL" id="MQA41360.1"/>
    </source>
</evidence>
<dbReference type="EMBL" id="WHUG01000012">
    <property type="protein sequence ID" value="MQA41360.1"/>
    <property type="molecule type" value="Genomic_DNA"/>
</dbReference>
<dbReference type="PANTHER" id="PTHR43767">
    <property type="entry name" value="LONG-CHAIN-FATTY-ACID--COA LIGASE"/>
    <property type="match status" value="1"/>
</dbReference>
<dbReference type="GO" id="GO:0016020">
    <property type="term" value="C:membrane"/>
    <property type="evidence" value="ECO:0007669"/>
    <property type="project" value="UniProtKB-SubCell"/>
</dbReference>
<comment type="subcellular location">
    <subcellularLocation>
        <location evidence="2">Membrane</location>
        <topology evidence="2">Peripheral membrane protein</topology>
    </subcellularLocation>
</comment>
<sequence>MEKIWLKSYPPGMLTEVDTGQYSSLVQLLEESFHKFADRNAYVCMDKFLTYAEVDAYSKRLGAWLQSRGMKKGARVAVMMPNVLQYPIAIAAILRAGYTVVNINPLYTPRELEHQLNDSGSEAILILENFATTLEQVLGRTQVKHIVVASMGEMLGGLKGALVNFVVRNVKKMVPPFSLPNAVRFKDALSQGGRMKLTPVSLEPSDAAFLQYTGGTTGVSKGATLTHRNLVANLLQNEAWSKPALGNVTEQITIVCALPLYHIFALTCCAMWGTRVGALNILIPNPRDIGGFIKELSKYKFNMLPAVNTLYNALLNHPSFGNLDFSGLKICNGGGMAVQQAVNDKWLKVTGVSIIEGYGLSETSPVATCNRADSQAFTGTIGLPVPSTDIAILDDDGNEVALGQPGEIAIRGPQVMAGYWNRPDETAKVMTADGYFKSGDVGVMDENGFVKIVDRKKDMILVSGFNVYPNELEGVIAAHPGVLECACIGVPDEHSGEAVKVFVVRKDPNLTVEQLMAYCKEQFTGYKKPKYIEFREELPKTNVGKILRRMLRDEPPGQNKKAA</sequence>
<keyword evidence="5 17" id="KW-0436">Ligase</keyword>
<evidence type="ECO:0000256" key="8">
    <source>
        <dbReference type="ARBA" id="ARBA00022840"/>
    </source>
</evidence>
<keyword evidence="9" id="KW-0460">Magnesium</keyword>
<comment type="pathway">
    <text evidence="3">Lipid metabolism; fatty acid beta-oxidation.</text>
</comment>
<evidence type="ECO:0000256" key="3">
    <source>
        <dbReference type="ARBA" id="ARBA00005005"/>
    </source>
</evidence>
<dbReference type="AlphaFoldDB" id="A0A6A7N8E0"/>